<dbReference type="CDD" id="cd06261">
    <property type="entry name" value="TM_PBP2"/>
    <property type="match status" value="1"/>
</dbReference>
<evidence type="ECO:0000256" key="5">
    <source>
        <dbReference type="ARBA" id="ARBA00022989"/>
    </source>
</evidence>
<feature type="transmembrane region" description="Helical" evidence="7">
    <location>
        <begin position="86"/>
        <end position="112"/>
    </location>
</feature>
<evidence type="ECO:0000313" key="9">
    <source>
        <dbReference type="EMBL" id="TDE11458.1"/>
    </source>
</evidence>
<dbReference type="InParanoid" id="A0A4V2Z364"/>
<proteinExistence type="inferred from homology"/>
<accession>A0A4V2Z364</accession>
<feature type="transmembrane region" description="Helical" evidence="7">
    <location>
        <begin position="124"/>
        <end position="144"/>
    </location>
</feature>
<dbReference type="Proteomes" id="UP000294739">
    <property type="component" value="Unassembled WGS sequence"/>
</dbReference>
<feature type="transmembrane region" description="Helical" evidence="7">
    <location>
        <begin position="229"/>
        <end position="257"/>
    </location>
</feature>
<dbReference type="InterPro" id="IPR000515">
    <property type="entry name" value="MetI-like"/>
</dbReference>
<dbReference type="GO" id="GO:0005886">
    <property type="term" value="C:plasma membrane"/>
    <property type="evidence" value="ECO:0007669"/>
    <property type="project" value="UniProtKB-SubCell"/>
</dbReference>
<keyword evidence="3" id="KW-1003">Cell membrane</keyword>
<evidence type="ECO:0000256" key="2">
    <source>
        <dbReference type="ARBA" id="ARBA00022448"/>
    </source>
</evidence>
<organism evidence="9 10">
    <name type="scientific">Jiangella asiatica</name>
    <dbReference type="NCBI Taxonomy" id="2530372"/>
    <lineage>
        <taxon>Bacteria</taxon>
        <taxon>Bacillati</taxon>
        <taxon>Actinomycetota</taxon>
        <taxon>Actinomycetes</taxon>
        <taxon>Jiangellales</taxon>
        <taxon>Jiangellaceae</taxon>
        <taxon>Jiangella</taxon>
    </lineage>
</organism>
<feature type="transmembrane region" description="Helical" evidence="7">
    <location>
        <begin position="277"/>
        <end position="297"/>
    </location>
</feature>
<keyword evidence="4 7" id="KW-0812">Transmembrane</keyword>
<dbReference type="Gene3D" id="1.10.3720.10">
    <property type="entry name" value="MetI-like"/>
    <property type="match status" value="1"/>
</dbReference>
<dbReference type="PANTHER" id="PTHR30193:SF37">
    <property type="entry name" value="INNER MEMBRANE ABC TRANSPORTER PERMEASE PROTEIN YCJO"/>
    <property type="match status" value="1"/>
</dbReference>
<evidence type="ECO:0000256" key="7">
    <source>
        <dbReference type="RuleBase" id="RU363032"/>
    </source>
</evidence>
<dbReference type="InterPro" id="IPR035906">
    <property type="entry name" value="MetI-like_sf"/>
</dbReference>
<evidence type="ECO:0000313" key="10">
    <source>
        <dbReference type="Proteomes" id="UP000294739"/>
    </source>
</evidence>
<dbReference type="RefSeq" id="WP_131893682.1">
    <property type="nucleotide sequence ID" value="NZ_SMKZ01000010.1"/>
</dbReference>
<dbReference type="Pfam" id="PF00528">
    <property type="entry name" value="BPD_transp_1"/>
    <property type="match status" value="1"/>
</dbReference>
<dbReference type="PROSITE" id="PS50928">
    <property type="entry name" value="ABC_TM1"/>
    <property type="match status" value="1"/>
</dbReference>
<comment type="caution">
    <text evidence="9">The sequence shown here is derived from an EMBL/GenBank/DDBJ whole genome shotgun (WGS) entry which is preliminary data.</text>
</comment>
<evidence type="ECO:0000256" key="1">
    <source>
        <dbReference type="ARBA" id="ARBA00004651"/>
    </source>
</evidence>
<evidence type="ECO:0000256" key="4">
    <source>
        <dbReference type="ARBA" id="ARBA00022692"/>
    </source>
</evidence>
<keyword evidence="10" id="KW-1185">Reference proteome</keyword>
<evidence type="ECO:0000256" key="3">
    <source>
        <dbReference type="ARBA" id="ARBA00022475"/>
    </source>
</evidence>
<feature type="transmembrane region" description="Helical" evidence="7">
    <location>
        <begin position="164"/>
        <end position="183"/>
    </location>
</feature>
<feature type="transmembrane region" description="Helical" evidence="7">
    <location>
        <begin position="29"/>
        <end position="58"/>
    </location>
</feature>
<sequence length="307" mass="33853">MSTTQRSAPPPSNVAHRAGVLLRRREARIAYAFILPYVSLFLLFRIVPAAGSIALSFADYSLAGRFSWVGLDHYERLGSDPLVGEALVVTAVYTVIAVPLIVVSSLGMALLIRRPTRGVKFFRSVFFLPVMTSLVFAGVIWRWIYADNGAINSLLDGIGLSSVSWLSSGTLVLPVLASVATWARFGFDMLIFLAALLSVPAELEEAARVDGARWWQVFRYVVLPHLRPALFFVLVIETVHSFQVFDVIYVMTAGGPVRSSTTLVFLLYQRGFEFFEFGYAAAIGVVLFVITIAVAIVQGRFFGRSRT</sequence>
<feature type="domain" description="ABC transmembrane type-1" evidence="8">
    <location>
        <begin position="87"/>
        <end position="298"/>
    </location>
</feature>
<comment type="similarity">
    <text evidence="7">Belongs to the binding-protein-dependent transport system permease family.</text>
</comment>
<dbReference type="OrthoDB" id="34224at2"/>
<keyword evidence="6 7" id="KW-0472">Membrane</keyword>
<dbReference type="EMBL" id="SMKZ01000010">
    <property type="protein sequence ID" value="TDE11458.1"/>
    <property type="molecule type" value="Genomic_DNA"/>
</dbReference>
<keyword evidence="5 7" id="KW-1133">Transmembrane helix</keyword>
<protein>
    <submittedName>
        <fullName evidence="9">Sugar ABC transporter permease</fullName>
    </submittedName>
</protein>
<name>A0A4V2Z364_9ACTN</name>
<dbReference type="PANTHER" id="PTHR30193">
    <property type="entry name" value="ABC TRANSPORTER PERMEASE PROTEIN"/>
    <property type="match status" value="1"/>
</dbReference>
<reference evidence="9 10" key="1">
    <citation type="submission" date="2019-03" db="EMBL/GenBank/DDBJ databases">
        <title>Draft genome sequences of novel Actinobacteria.</title>
        <authorList>
            <person name="Sahin N."/>
            <person name="Ay H."/>
            <person name="Saygin H."/>
        </authorList>
    </citation>
    <scope>NUCLEOTIDE SEQUENCE [LARGE SCALE GENOMIC DNA]</scope>
    <source>
        <strain evidence="9 10">5K138</strain>
    </source>
</reference>
<evidence type="ECO:0000259" key="8">
    <source>
        <dbReference type="PROSITE" id="PS50928"/>
    </source>
</evidence>
<comment type="subcellular location">
    <subcellularLocation>
        <location evidence="1 7">Cell membrane</location>
        <topology evidence="1 7">Multi-pass membrane protein</topology>
    </subcellularLocation>
</comment>
<keyword evidence="2 7" id="KW-0813">Transport</keyword>
<gene>
    <name evidence="9" type="ORF">E1269_09320</name>
</gene>
<dbReference type="GO" id="GO:0055085">
    <property type="term" value="P:transmembrane transport"/>
    <property type="evidence" value="ECO:0007669"/>
    <property type="project" value="InterPro"/>
</dbReference>
<evidence type="ECO:0000256" key="6">
    <source>
        <dbReference type="ARBA" id="ARBA00023136"/>
    </source>
</evidence>
<dbReference type="SUPFAM" id="SSF161098">
    <property type="entry name" value="MetI-like"/>
    <property type="match status" value="1"/>
</dbReference>
<dbReference type="InterPro" id="IPR051393">
    <property type="entry name" value="ABC_transporter_permease"/>
</dbReference>
<dbReference type="AlphaFoldDB" id="A0A4V2Z364"/>